<dbReference type="PANTHER" id="PTHR37984:SF5">
    <property type="entry name" value="PROTEIN NYNRIN-LIKE"/>
    <property type="match status" value="1"/>
</dbReference>
<dbReference type="SUPFAM" id="SSF56672">
    <property type="entry name" value="DNA/RNA polymerases"/>
    <property type="match status" value="1"/>
</dbReference>
<evidence type="ECO:0000256" key="1">
    <source>
        <dbReference type="ARBA" id="ARBA00022679"/>
    </source>
</evidence>
<dbReference type="InterPro" id="IPR000477">
    <property type="entry name" value="RT_dom"/>
</dbReference>
<dbReference type="PANTHER" id="PTHR37984">
    <property type="entry name" value="PROTEIN CBG26694"/>
    <property type="match status" value="1"/>
</dbReference>
<dbReference type="InterPro" id="IPR050951">
    <property type="entry name" value="Retrovirus_Pol_polyprotein"/>
</dbReference>
<keyword evidence="3" id="KW-0540">Nuclease</keyword>
<dbReference type="Gene3D" id="3.30.70.270">
    <property type="match status" value="2"/>
</dbReference>
<protein>
    <submittedName>
        <fullName evidence="9">Retrotransposon ty3-gypsy subclass</fullName>
    </submittedName>
</protein>
<evidence type="ECO:0000259" key="7">
    <source>
        <dbReference type="PROSITE" id="PS50878"/>
    </source>
</evidence>
<keyword evidence="10" id="KW-1185">Reference proteome</keyword>
<dbReference type="AlphaFoldDB" id="A0A2C6LIA8"/>
<dbReference type="CDD" id="cd01647">
    <property type="entry name" value="RT_LTR"/>
    <property type="match status" value="1"/>
</dbReference>
<proteinExistence type="predicted"/>
<dbReference type="InterPro" id="IPR012337">
    <property type="entry name" value="RNaseH-like_sf"/>
</dbReference>
<keyword evidence="4" id="KW-0255">Endonuclease</keyword>
<dbReference type="InterPro" id="IPR036397">
    <property type="entry name" value="RNaseH_sf"/>
</dbReference>
<reference evidence="9 10" key="1">
    <citation type="journal article" date="2017" name="Int. J. Parasitol.">
        <title>The genome of the protozoan parasite Cystoisospora suis and a reverse vaccinology approach to identify vaccine candidates.</title>
        <authorList>
            <person name="Palmieri N."/>
            <person name="Shrestha A."/>
            <person name="Ruttkowski B."/>
            <person name="Beck T."/>
            <person name="Vogl C."/>
            <person name="Tomley F."/>
            <person name="Blake D.P."/>
            <person name="Joachim A."/>
        </authorList>
    </citation>
    <scope>NUCLEOTIDE SEQUENCE [LARGE SCALE GENOMIC DNA]</scope>
    <source>
        <strain evidence="9 10">Wien I</strain>
    </source>
</reference>
<dbReference type="InterPro" id="IPR043128">
    <property type="entry name" value="Rev_trsase/Diguanyl_cyclase"/>
</dbReference>
<evidence type="ECO:0000256" key="2">
    <source>
        <dbReference type="ARBA" id="ARBA00022695"/>
    </source>
</evidence>
<keyword evidence="1" id="KW-0808">Transferase</keyword>
<dbReference type="SUPFAM" id="SSF53098">
    <property type="entry name" value="Ribonuclease H-like"/>
    <property type="match status" value="1"/>
</dbReference>
<dbReference type="PROSITE" id="PS50878">
    <property type="entry name" value="RT_POL"/>
    <property type="match status" value="1"/>
</dbReference>
<dbReference type="EMBL" id="MIGC01000046">
    <property type="protein sequence ID" value="PHJ26023.1"/>
    <property type="molecule type" value="Genomic_DNA"/>
</dbReference>
<evidence type="ECO:0000256" key="5">
    <source>
        <dbReference type="ARBA" id="ARBA00022801"/>
    </source>
</evidence>
<evidence type="ECO:0000259" key="8">
    <source>
        <dbReference type="PROSITE" id="PS50994"/>
    </source>
</evidence>
<dbReference type="GO" id="GO:0015074">
    <property type="term" value="P:DNA integration"/>
    <property type="evidence" value="ECO:0007669"/>
    <property type="project" value="InterPro"/>
</dbReference>
<feature type="domain" description="Reverse transcriptase" evidence="7">
    <location>
        <begin position="181"/>
        <end position="361"/>
    </location>
</feature>
<dbReference type="GeneID" id="94423563"/>
<keyword evidence="2" id="KW-0548">Nucleotidyltransferase</keyword>
<dbReference type="Gene3D" id="3.30.420.10">
    <property type="entry name" value="Ribonuclease H-like superfamily/Ribonuclease H"/>
    <property type="match status" value="1"/>
</dbReference>
<dbReference type="InterPro" id="IPR041373">
    <property type="entry name" value="RT_RNaseH"/>
</dbReference>
<dbReference type="Gene3D" id="3.10.10.10">
    <property type="entry name" value="HIV Type 1 Reverse Transcriptase, subunit A, domain 1"/>
    <property type="match status" value="1"/>
</dbReference>
<dbReference type="InterPro" id="IPR001584">
    <property type="entry name" value="Integrase_cat-core"/>
</dbReference>
<dbReference type="InterPro" id="IPR043502">
    <property type="entry name" value="DNA/RNA_pol_sf"/>
</dbReference>
<dbReference type="GO" id="GO:0003824">
    <property type="term" value="F:catalytic activity"/>
    <property type="evidence" value="ECO:0007669"/>
    <property type="project" value="UniProtKB-KW"/>
</dbReference>
<evidence type="ECO:0000313" key="9">
    <source>
        <dbReference type="EMBL" id="PHJ26023.1"/>
    </source>
</evidence>
<organism evidence="9 10">
    <name type="scientific">Cystoisospora suis</name>
    <dbReference type="NCBI Taxonomy" id="483139"/>
    <lineage>
        <taxon>Eukaryota</taxon>
        <taxon>Sar</taxon>
        <taxon>Alveolata</taxon>
        <taxon>Apicomplexa</taxon>
        <taxon>Conoidasida</taxon>
        <taxon>Coccidia</taxon>
        <taxon>Eucoccidiorida</taxon>
        <taxon>Eimeriorina</taxon>
        <taxon>Sarcocystidae</taxon>
        <taxon>Cystoisospora</taxon>
    </lineage>
</organism>
<dbReference type="FunFam" id="3.30.70.270:FF:000020">
    <property type="entry name" value="Transposon Tf2-6 polyprotein-like Protein"/>
    <property type="match status" value="1"/>
</dbReference>
<dbReference type="VEuPathDB" id="ToxoDB:CSUI_000118"/>
<keyword evidence="6" id="KW-0695">RNA-directed DNA polymerase</keyword>
<feature type="domain" description="Integrase catalytic" evidence="8">
    <location>
        <begin position="618"/>
        <end position="728"/>
    </location>
</feature>
<dbReference type="GO" id="GO:0003676">
    <property type="term" value="F:nucleic acid binding"/>
    <property type="evidence" value="ECO:0007669"/>
    <property type="project" value="InterPro"/>
</dbReference>
<accession>A0A2C6LIA8</accession>
<evidence type="ECO:0000256" key="6">
    <source>
        <dbReference type="ARBA" id="ARBA00022918"/>
    </source>
</evidence>
<dbReference type="Pfam" id="PF17917">
    <property type="entry name" value="RT_RNaseH"/>
    <property type="match status" value="1"/>
</dbReference>
<sequence>MCYKGGNNSDEAPFRIPSREEVIAGKKRESKEKGTACAVRENREKCTDAGTRSKVGACTCSLQQMRKWIKHDDINCVLAVKVSVDEPIINAQCLEACKNVELELPSEILGKKGIQLEERFRVLLDSYADVFREIAPGGITDRPQKHHIGTIPGLVPNYRRQLYPMSEERLRKLKELLQTLIERGFIVPSNSPGAAPVFFVEKKGTEDLRLVIDYRELNKITIKDDYPVPRVHDLIDRLGEAQWFSKLDLTSEYYQVQVSEPDQWKTTFRTRYGRFQFRVMPFGLAGTPSTFERLMQNTFMKELDEYVIVYLDDVLIYSKSKELHYDHLRNVLQRMRDARLFVGLSKCELVTQKVQYLGFVIEPGGVGPDPEKVEAVQNWPVELCDRKQLRGFLGLVGYYPRLIPNFKKWAHPLHELLREESDMMWWPQHTEAVQSLKNALAAVTLLKIYDPNKELTIKTDASKYAIGAVLEQEGHPTAFESKNLGPREQFIPAYELDLLIIVYALMKWKQLLGTKKVRIETDHATLGRMLTQKNVTPRLGYWLDKLADFDIEVVYKPGKQNVADALSRRPDFVGAVTKKSEKGVRLTTEEVRWAEEYNKCDMFKKIGESLHLRPGGLLQPLPIPNVPWEETAMYLIVGLPKTREGWDATLTIVCRLTKMSHFVPTKNSASAEDIATLLVREVIRSHGVPSAIVSDRDTRFTSEVWRVMCKRLSIDQRMSTSRAHESDN</sequence>
<dbReference type="RefSeq" id="XP_067927669.1">
    <property type="nucleotide sequence ID" value="XM_068060352.1"/>
</dbReference>
<evidence type="ECO:0000256" key="4">
    <source>
        <dbReference type="ARBA" id="ARBA00022759"/>
    </source>
</evidence>
<dbReference type="Proteomes" id="UP000221165">
    <property type="component" value="Unassembled WGS sequence"/>
</dbReference>
<gene>
    <name evidence="9" type="ORF">CSUI_000118</name>
</gene>
<dbReference type="CDD" id="cd09274">
    <property type="entry name" value="RNase_HI_RT_Ty3"/>
    <property type="match status" value="1"/>
</dbReference>
<dbReference type="OrthoDB" id="2013610at2759"/>
<dbReference type="Pfam" id="PF00078">
    <property type="entry name" value="RVT_1"/>
    <property type="match status" value="1"/>
</dbReference>
<name>A0A2C6LIA8_9APIC</name>
<dbReference type="PROSITE" id="PS50994">
    <property type="entry name" value="INTEGRASE"/>
    <property type="match status" value="1"/>
</dbReference>
<keyword evidence="5" id="KW-0378">Hydrolase</keyword>
<evidence type="ECO:0000256" key="3">
    <source>
        <dbReference type="ARBA" id="ARBA00022722"/>
    </source>
</evidence>
<comment type="caution">
    <text evidence="9">The sequence shown here is derived from an EMBL/GenBank/DDBJ whole genome shotgun (WGS) entry which is preliminary data.</text>
</comment>
<evidence type="ECO:0000313" key="10">
    <source>
        <dbReference type="Proteomes" id="UP000221165"/>
    </source>
</evidence>